<keyword evidence="2" id="KW-1185">Reference proteome</keyword>
<evidence type="ECO:0000313" key="1">
    <source>
        <dbReference type="EMBL" id="ASA22571.1"/>
    </source>
</evidence>
<reference evidence="1 2" key="1">
    <citation type="submission" date="2017-06" db="EMBL/GenBank/DDBJ databases">
        <title>Complete genome sequence of Paenibacillus donghaensis KCTC 13049T isolated from East Sea sediment, South Korea.</title>
        <authorList>
            <person name="Jung B.K."/>
            <person name="Hong S.-J."/>
            <person name="Shin J.-H."/>
        </authorList>
    </citation>
    <scope>NUCLEOTIDE SEQUENCE [LARGE SCALE GENOMIC DNA]</scope>
    <source>
        <strain evidence="1 2">KCTC 13049</strain>
    </source>
</reference>
<proteinExistence type="predicted"/>
<organism evidence="1 2">
    <name type="scientific">Paenibacillus donghaensis</name>
    <dbReference type="NCBI Taxonomy" id="414771"/>
    <lineage>
        <taxon>Bacteria</taxon>
        <taxon>Bacillati</taxon>
        <taxon>Bacillota</taxon>
        <taxon>Bacilli</taxon>
        <taxon>Bacillales</taxon>
        <taxon>Paenibacillaceae</taxon>
        <taxon>Paenibacillus</taxon>
    </lineage>
</organism>
<dbReference type="RefSeq" id="WP_087916569.1">
    <property type="nucleotide sequence ID" value="NZ_CP021780.1"/>
</dbReference>
<dbReference type="KEGG" id="pdh:B9T62_18350"/>
<evidence type="ECO:0000313" key="2">
    <source>
        <dbReference type="Proteomes" id="UP000249890"/>
    </source>
</evidence>
<dbReference type="OrthoDB" id="9857655at2"/>
<name>A0A2Z2KQG9_9BACL</name>
<dbReference type="AlphaFoldDB" id="A0A2Z2KQG9"/>
<accession>A0A2Z2KQG9</accession>
<dbReference type="EMBL" id="CP021780">
    <property type="protein sequence ID" value="ASA22571.1"/>
    <property type="molecule type" value="Genomic_DNA"/>
</dbReference>
<protein>
    <submittedName>
        <fullName evidence="1">Uncharacterized protein</fullName>
    </submittedName>
</protein>
<dbReference type="Proteomes" id="UP000249890">
    <property type="component" value="Chromosome"/>
</dbReference>
<gene>
    <name evidence="1" type="ORF">B9T62_18350</name>
</gene>
<sequence length="99" mass="11491">MTKRNNKTSADITDWSNAINKIAEEQQIENVMLSPSKSEMKYLTGCAKNIYDYAHLMNNVSEMAHQKLISFELAQQIMNVQSKNIKKDVKYLLTYIEEE</sequence>